<gene>
    <name evidence="6" type="ORF">QO018_005096</name>
</gene>
<keyword evidence="3" id="KW-0680">Restriction system</keyword>
<sequence>MAMDVREIRHFHVCCGIGGGVKGFNRGSARVGNMVAAPRFIGGVDVDPTALASLEKVAGAKGTLLDLFDRQQYAAFHGHEPPSGWREATGEDFRRAAGGERPHVVFMSTPCKGNSGLISTKTSEAPKYIALNELALRAVFLTMEAWADDPPEILLFENVPRIATRSRRLLDRIGGMLRHYGYAVAETAHDCGEIGGLAQSRKRFLLVARHMAKVPPFLYEPPKRKLLSVGEVLERLPLPGDPLGGPMHRVPRLQWKTWVRLAFVEAGSDWRSLNRLNVADGVLTDYGIIPEGRWQDGVLGVLPWEVPAGTITGSAEATTGRFSVADPREFGARHNGILGVNAWDEASGTVTGNARPMTGSFSVADPRMREGHADYQQYGVRRWGESTGSVINVKAPGQGGFSVADPRYGEKPRFNNVYRVVDLREPAPTVTAGQGPTSGGMAVADPRAPAGSHASKYRVTSYGEAAGTVIGASTTGQGAFALADPRTGFGPNSHRNKMKVCGWDDSSPVVTGSDRVGSGALSVADPRPDAFRDGRESYVTGGHFGVLGWGETSGAVIGHPKNNNGCWSVADPRPAMGDEAEELPAANQQLVAVIRAMDGTWHRPFTTLELAALQSLVDFDQPALELAGSSDSLWREHIGNMVPPDAATAMMGVIARTLLLAWSGESFVMSCDPVWVQPITIALAVDTSSQVLE</sequence>
<dbReference type="InterPro" id="IPR001525">
    <property type="entry name" value="C5_MeTfrase"/>
</dbReference>
<organism evidence="6 7">
    <name type="scientific">Azospirillum picis</name>
    <dbReference type="NCBI Taxonomy" id="488438"/>
    <lineage>
        <taxon>Bacteria</taxon>
        <taxon>Pseudomonadati</taxon>
        <taxon>Pseudomonadota</taxon>
        <taxon>Alphaproteobacteria</taxon>
        <taxon>Rhodospirillales</taxon>
        <taxon>Azospirillaceae</taxon>
        <taxon>Azospirillum</taxon>
    </lineage>
</organism>
<evidence type="ECO:0000256" key="5">
    <source>
        <dbReference type="SAM" id="MobiDB-lite"/>
    </source>
</evidence>
<keyword evidence="2" id="KW-0808">Transferase</keyword>
<evidence type="ECO:0000256" key="2">
    <source>
        <dbReference type="ARBA" id="ARBA00022679"/>
    </source>
</evidence>
<dbReference type="SUPFAM" id="SSF53335">
    <property type="entry name" value="S-adenosyl-L-methionine-dependent methyltransferases"/>
    <property type="match status" value="1"/>
</dbReference>
<proteinExistence type="predicted"/>
<dbReference type="GO" id="GO:0008168">
    <property type="term" value="F:methyltransferase activity"/>
    <property type="evidence" value="ECO:0007669"/>
    <property type="project" value="UniProtKB-KW"/>
</dbReference>
<dbReference type="InterPro" id="IPR029063">
    <property type="entry name" value="SAM-dependent_MTases_sf"/>
</dbReference>
<evidence type="ECO:0000256" key="3">
    <source>
        <dbReference type="ARBA" id="ARBA00022747"/>
    </source>
</evidence>
<dbReference type="EMBL" id="JAUSVU010000024">
    <property type="protein sequence ID" value="MDQ0536202.1"/>
    <property type="molecule type" value="Genomic_DNA"/>
</dbReference>
<reference evidence="6 7" key="1">
    <citation type="submission" date="2023-07" db="EMBL/GenBank/DDBJ databases">
        <title>Genomic Encyclopedia of Type Strains, Phase IV (KMG-IV): sequencing the most valuable type-strain genomes for metagenomic binning, comparative biology and taxonomic classification.</title>
        <authorList>
            <person name="Goeker M."/>
        </authorList>
    </citation>
    <scope>NUCLEOTIDE SEQUENCE [LARGE SCALE GENOMIC DNA]</scope>
    <source>
        <strain evidence="6 7">DSM 19922</strain>
    </source>
</reference>
<name>A0ABU0MRU5_9PROT</name>
<dbReference type="Pfam" id="PF00145">
    <property type="entry name" value="DNA_methylase"/>
    <property type="match status" value="1"/>
</dbReference>
<dbReference type="RefSeq" id="WP_246513570.1">
    <property type="nucleotide sequence ID" value="NZ_JAGINO010000025.1"/>
</dbReference>
<comment type="caution">
    <text evidence="6">The sequence shown here is derived from an EMBL/GenBank/DDBJ whole genome shotgun (WGS) entry which is preliminary data.</text>
</comment>
<evidence type="ECO:0000313" key="6">
    <source>
        <dbReference type="EMBL" id="MDQ0536202.1"/>
    </source>
</evidence>
<feature type="region of interest" description="Disordered" evidence="5">
    <location>
        <begin position="428"/>
        <end position="449"/>
    </location>
</feature>
<evidence type="ECO:0000256" key="1">
    <source>
        <dbReference type="ARBA" id="ARBA00022603"/>
    </source>
</evidence>
<accession>A0ABU0MRU5</accession>
<protein>
    <submittedName>
        <fullName evidence="6">Site-specific DNA-cytosine methylase</fullName>
    </submittedName>
</protein>
<keyword evidence="7" id="KW-1185">Reference proteome</keyword>
<dbReference type="Gene3D" id="3.40.50.150">
    <property type="entry name" value="Vaccinia Virus protein VP39"/>
    <property type="match status" value="1"/>
</dbReference>
<evidence type="ECO:0000313" key="7">
    <source>
        <dbReference type="Proteomes" id="UP001244552"/>
    </source>
</evidence>
<comment type="catalytic activity">
    <reaction evidence="4">
        <text>a 2'-deoxycytidine in DNA + S-adenosyl-L-methionine = a 5-methyl-2'-deoxycytidine in DNA + S-adenosyl-L-homocysteine + H(+)</text>
        <dbReference type="Rhea" id="RHEA:13681"/>
        <dbReference type="Rhea" id="RHEA-COMP:11369"/>
        <dbReference type="Rhea" id="RHEA-COMP:11370"/>
        <dbReference type="ChEBI" id="CHEBI:15378"/>
        <dbReference type="ChEBI" id="CHEBI:57856"/>
        <dbReference type="ChEBI" id="CHEBI:59789"/>
        <dbReference type="ChEBI" id="CHEBI:85452"/>
        <dbReference type="ChEBI" id="CHEBI:85454"/>
        <dbReference type="EC" id="2.1.1.37"/>
    </reaction>
</comment>
<evidence type="ECO:0000256" key="4">
    <source>
        <dbReference type="ARBA" id="ARBA00047422"/>
    </source>
</evidence>
<dbReference type="GO" id="GO:0032259">
    <property type="term" value="P:methylation"/>
    <property type="evidence" value="ECO:0007669"/>
    <property type="project" value="UniProtKB-KW"/>
</dbReference>
<keyword evidence="1 6" id="KW-0489">Methyltransferase</keyword>
<dbReference type="Proteomes" id="UP001244552">
    <property type="component" value="Unassembled WGS sequence"/>
</dbReference>